<name>A0A848KY32_9ACTN</name>
<dbReference type="Proteomes" id="UP000550729">
    <property type="component" value="Unassembled WGS sequence"/>
</dbReference>
<organism evidence="3 4">
    <name type="scientific">Gordonia asplenii</name>
    <dbReference type="NCBI Taxonomy" id="2725283"/>
    <lineage>
        <taxon>Bacteria</taxon>
        <taxon>Bacillati</taxon>
        <taxon>Actinomycetota</taxon>
        <taxon>Actinomycetes</taxon>
        <taxon>Mycobacteriales</taxon>
        <taxon>Gordoniaceae</taxon>
        <taxon>Gordonia</taxon>
    </lineage>
</organism>
<proteinExistence type="predicted"/>
<evidence type="ECO:0000313" key="4">
    <source>
        <dbReference type="Proteomes" id="UP000550729"/>
    </source>
</evidence>
<evidence type="ECO:0000313" key="3">
    <source>
        <dbReference type="EMBL" id="NMO03654.1"/>
    </source>
</evidence>
<keyword evidence="2" id="KW-0472">Membrane</keyword>
<dbReference type="EMBL" id="JABBNB010000025">
    <property type="protein sequence ID" value="NMO03654.1"/>
    <property type="molecule type" value="Genomic_DNA"/>
</dbReference>
<reference evidence="3 4" key="1">
    <citation type="submission" date="2020-04" db="EMBL/GenBank/DDBJ databases">
        <title>Gordonia sp. nov. TBRC 11910.</title>
        <authorList>
            <person name="Suriyachadkun C."/>
        </authorList>
    </citation>
    <scope>NUCLEOTIDE SEQUENCE [LARGE SCALE GENOMIC DNA]</scope>
    <source>
        <strain evidence="3 4">TBRC 11910</strain>
    </source>
</reference>
<sequence>MRSAPRRPHPAPIHTGGRAAANPTARAPVEHARTARAKLLTATAVVLAAALLLTVGTSYVRAITAPGYTSFADKTSSWLRDHGAGPLVDQVETWYYTRHQPSREAADINQFQHGQPAQTAAIALPNLPVPTGSHTPPRWVAGRTRHGRPTVYISAFEPDPTHPSIVTGVAIIDSTATTTHYMTGTQQPRSPVGQSPAKVPTTEAASLVAVFNSGFRFDDITGGVYAFGHEYKPLIVGQATATIDDHGRLDVGQWGRDVTNTAHLVAARQNLALIVDHAAALPQQSTSSAAWGGTHLQYQYTWRSGLGVDHNGNIVYVIGNHLDLATLATALADAGAVRAMQLDMHPGMSTFTIFTPTVSSPHRLNPTKLLPWTPGPATRYLTTDRRDFFYTTLAG</sequence>
<feature type="region of interest" description="Disordered" evidence="1">
    <location>
        <begin position="1"/>
        <end position="27"/>
    </location>
</feature>
<protein>
    <recommendedName>
        <fullName evidence="5">Phosphodiester glycosidase domain-containing protein</fullName>
    </recommendedName>
</protein>
<accession>A0A848KY32</accession>
<keyword evidence="2" id="KW-0812">Transmembrane</keyword>
<evidence type="ECO:0008006" key="5">
    <source>
        <dbReference type="Google" id="ProtNLM"/>
    </source>
</evidence>
<dbReference type="RefSeq" id="WP_170196154.1">
    <property type="nucleotide sequence ID" value="NZ_JABBNB010000025.1"/>
</dbReference>
<keyword evidence="2" id="KW-1133">Transmembrane helix</keyword>
<gene>
    <name evidence="3" type="ORF">HH308_20780</name>
</gene>
<keyword evidence="4" id="KW-1185">Reference proteome</keyword>
<dbReference type="AlphaFoldDB" id="A0A848KY32"/>
<evidence type="ECO:0000256" key="2">
    <source>
        <dbReference type="SAM" id="Phobius"/>
    </source>
</evidence>
<comment type="caution">
    <text evidence="3">The sequence shown here is derived from an EMBL/GenBank/DDBJ whole genome shotgun (WGS) entry which is preliminary data.</text>
</comment>
<feature type="transmembrane region" description="Helical" evidence="2">
    <location>
        <begin position="39"/>
        <end position="60"/>
    </location>
</feature>
<evidence type="ECO:0000256" key="1">
    <source>
        <dbReference type="SAM" id="MobiDB-lite"/>
    </source>
</evidence>